<reference evidence="1" key="1">
    <citation type="journal article" date="2014" name="Front. Microbiol.">
        <title>High frequency of phylogenetically diverse reductive dehalogenase-homologous genes in deep subseafloor sedimentary metagenomes.</title>
        <authorList>
            <person name="Kawai M."/>
            <person name="Futagami T."/>
            <person name="Toyoda A."/>
            <person name="Takaki Y."/>
            <person name="Nishi S."/>
            <person name="Hori S."/>
            <person name="Arai W."/>
            <person name="Tsubouchi T."/>
            <person name="Morono Y."/>
            <person name="Uchiyama I."/>
            <person name="Ito T."/>
            <person name="Fujiyama A."/>
            <person name="Inagaki F."/>
            <person name="Takami H."/>
        </authorList>
    </citation>
    <scope>NUCLEOTIDE SEQUENCE</scope>
    <source>
        <strain evidence="1">Expedition CK06-06</strain>
    </source>
</reference>
<feature type="non-terminal residue" evidence="1">
    <location>
        <position position="1"/>
    </location>
</feature>
<gene>
    <name evidence="1" type="ORF">S01H4_24322</name>
</gene>
<dbReference type="EMBL" id="BART01011410">
    <property type="protein sequence ID" value="GAG84723.1"/>
    <property type="molecule type" value="Genomic_DNA"/>
</dbReference>
<sequence length="251" mass="25382">PPVNRILCFGPTVAMNSLITECGPSVGAGEPLEVFFGLSSAVNSGIVGTAGPNIGSGTQTIMATIDTALGTLGPKYGVTSNNSIDLAYYNVLQEGRFGASPIQCGGVTELFTTGALTQGIVQIVPTLTKSATAASPSTYKTNFTILYRPTPSDPWVIATCDVGSPAQPAGGTIGNFNLLEVTGAGGAVATQAYNFSAVGEYAVRNNGVHSVGCTGCTTCARFDVDYYDANSIGPGTGVCIGALGFECVGPL</sequence>
<proteinExistence type="predicted"/>
<organism evidence="1">
    <name type="scientific">marine sediment metagenome</name>
    <dbReference type="NCBI Taxonomy" id="412755"/>
    <lineage>
        <taxon>unclassified sequences</taxon>
        <taxon>metagenomes</taxon>
        <taxon>ecological metagenomes</taxon>
    </lineage>
</organism>
<dbReference type="AlphaFoldDB" id="X1BKX3"/>
<comment type="caution">
    <text evidence="1">The sequence shown here is derived from an EMBL/GenBank/DDBJ whole genome shotgun (WGS) entry which is preliminary data.</text>
</comment>
<evidence type="ECO:0000313" key="1">
    <source>
        <dbReference type="EMBL" id="GAG84723.1"/>
    </source>
</evidence>
<name>X1BKX3_9ZZZZ</name>
<protein>
    <submittedName>
        <fullName evidence="1">Uncharacterized protein</fullName>
    </submittedName>
</protein>
<accession>X1BKX3</accession>